<proteinExistence type="predicted"/>
<dbReference type="GO" id="GO:0008033">
    <property type="term" value="P:tRNA processing"/>
    <property type="evidence" value="ECO:0007669"/>
    <property type="project" value="UniProtKB-KW"/>
</dbReference>
<keyword evidence="10" id="KW-1185">Reference proteome</keyword>
<dbReference type="InterPro" id="IPR016181">
    <property type="entry name" value="Acyl_CoA_acyltransferase"/>
</dbReference>
<dbReference type="EMBL" id="SWCO01000001">
    <property type="protein sequence ID" value="TKB05026.1"/>
    <property type="molecule type" value="Genomic_DNA"/>
</dbReference>
<comment type="caution">
    <text evidence="9">The sequence shown here is derived from an EMBL/GenBank/DDBJ whole genome shotgun (WGS) entry which is preliminary data.</text>
</comment>
<protein>
    <submittedName>
        <fullName evidence="9">tRNA(Met) cytidine acetyltransferase</fullName>
    </submittedName>
</protein>
<dbReference type="AlphaFoldDB" id="A0A4U0ZJE2"/>
<evidence type="ECO:0000256" key="1">
    <source>
        <dbReference type="ARBA" id="ARBA00022679"/>
    </source>
</evidence>
<dbReference type="Gene3D" id="3.40.630.30">
    <property type="match status" value="1"/>
</dbReference>
<evidence type="ECO:0000256" key="5">
    <source>
        <dbReference type="ARBA" id="ARBA00023315"/>
    </source>
</evidence>
<dbReference type="InterPro" id="IPR027417">
    <property type="entry name" value="P-loop_NTPase"/>
</dbReference>
<dbReference type="Gene3D" id="3.40.50.300">
    <property type="entry name" value="P-loop containing nucleotide triphosphate hydrolases"/>
    <property type="match status" value="1"/>
</dbReference>
<dbReference type="PANTHER" id="PTHR10925">
    <property type="entry name" value="N-ACETYLTRANSFERASE 10"/>
    <property type="match status" value="1"/>
</dbReference>
<feature type="domain" description="TcmA/NAT10 helicase" evidence="6">
    <location>
        <begin position="208"/>
        <end position="387"/>
    </location>
</feature>
<dbReference type="PANTHER" id="PTHR10925:SF5">
    <property type="entry name" value="RNA CYTIDINE ACETYLTRANSFERASE"/>
    <property type="match status" value="1"/>
</dbReference>
<dbReference type="InterPro" id="IPR013562">
    <property type="entry name" value="TmcA/NAT10_N"/>
</dbReference>
<dbReference type="GO" id="GO:1904812">
    <property type="term" value="P:rRNA acetylation involved in maturation of SSU-rRNA"/>
    <property type="evidence" value="ECO:0007669"/>
    <property type="project" value="TreeGrafter"/>
</dbReference>
<keyword evidence="2" id="KW-0819">tRNA processing</keyword>
<dbReference type="Gene3D" id="3.40.50.11040">
    <property type="match status" value="1"/>
</dbReference>
<keyword evidence="1 9" id="KW-0808">Transferase</keyword>
<dbReference type="RefSeq" id="WP_136780810.1">
    <property type="nucleotide sequence ID" value="NZ_SWCO01000001.1"/>
</dbReference>
<dbReference type="Proteomes" id="UP000305471">
    <property type="component" value="Unassembled WGS sequence"/>
</dbReference>
<evidence type="ECO:0000259" key="6">
    <source>
        <dbReference type="Pfam" id="PF05127"/>
    </source>
</evidence>
<keyword evidence="5" id="KW-0012">Acyltransferase</keyword>
<evidence type="ECO:0000313" key="9">
    <source>
        <dbReference type="EMBL" id="TKB05026.1"/>
    </source>
</evidence>
<evidence type="ECO:0000256" key="3">
    <source>
        <dbReference type="ARBA" id="ARBA00022741"/>
    </source>
</evidence>
<organism evidence="9 10">
    <name type="scientific">Alteromonas portus</name>
    <dbReference type="NCBI Taxonomy" id="2565549"/>
    <lineage>
        <taxon>Bacteria</taxon>
        <taxon>Pseudomonadati</taxon>
        <taxon>Pseudomonadota</taxon>
        <taxon>Gammaproteobacteria</taxon>
        <taxon>Alteromonadales</taxon>
        <taxon>Alteromonadaceae</taxon>
        <taxon>Alteromonas/Salinimonas group</taxon>
        <taxon>Alteromonas</taxon>
    </lineage>
</organism>
<feature type="domain" description="N-acetyltransferase" evidence="8">
    <location>
        <begin position="441"/>
        <end position="557"/>
    </location>
</feature>
<dbReference type="CDD" id="cd04301">
    <property type="entry name" value="NAT_SF"/>
    <property type="match status" value="1"/>
</dbReference>
<sequence length="764" mass="84465">MALTQLREWLLAPYCENSSNATFPLHRRMLVISGNDDFCEAELCHIHSFANEVSSISVANFSGSTLKGKKRQQVLGSECDLAILDCRDFFKPGDVMAVAGIVKRSGCLILVCPNFNDWIKSVSVSFISEGFTLSHSRYLSRFIEGLRKNAYVAFHTETNTVLPDLATYRIDKVETQHTFEGGKFKTAEQQDAYKRMYQAFSKNQLNALITAPRGRGKSSLLGIFIDSLISEGKNVLLTSEQVSNVTNIMARLSQNKDVVTPIPSLIESAVDKQKQAPAAHQVTSLGSVKWVPPDSELLYCNKKTYDLTVVDEAASLPLPVVSRIMANNSQWVLSTTLLGYEGSGSGFIHKLIPSLPDTIEQLALTTPLRWFENDPIEIFLNKTCLFNDDFVNNILGVSPTGKSEACSIASMALEDSNKLIKTASFEIGSFERINERSLQCVMSLLSLAHYQTTPDDFMRLLDSPDVLVSTLKINDIAIAAAIINVEGGKNLSPLSCDIASGQRRPKGHLGAQRLTLLSADPTAATHSYWRINRIAVHPQLQAKGMGSYLIQKIKEVTHEHAIDALCTSYGTTVKLDKFWSSNGFKIVDYGRKPNKASGETSALAVLPLTRSTSELVSNLIALNTSFGDTTKLNELPHYVLSNYVNKLFHFTQGTRPLDDVWHILNKLAREVQTVSNTSHHNNGKENYSHLNSKQGEAASIVNRLVKVIEEQAYLGAIFKHSELDMKCVKAILKDYGFRVTGLKETTALIRTRLQPALDALTKPI</sequence>
<dbReference type="GO" id="GO:1990883">
    <property type="term" value="F:18S rRNA cytidine N-acetyltransferase activity"/>
    <property type="evidence" value="ECO:0007669"/>
    <property type="project" value="TreeGrafter"/>
</dbReference>
<dbReference type="Pfam" id="PF05127">
    <property type="entry name" value="NAT10_TcmA_helicase"/>
    <property type="match status" value="1"/>
</dbReference>
<dbReference type="Pfam" id="PF08351">
    <property type="entry name" value="TmcA_N"/>
    <property type="match status" value="1"/>
</dbReference>
<dbReference type="InterPro" id="IPR007807">
    <property type="entry name" value="TcmA/NAT10_helicase"/>
</dbReference>
<evidence type="ECO:0000313" key="10">
    <source>
        <dbReference type="Proteomes" id="UP000305471"/>
    </source>
</evidence>
<evidence type="ECO:0000259" key="7">
    <source>
        <dbReference type="Pfam" id="PF08351"/>
    </source>
</evidence>
<dbReference type="SUPFAM" id="SSF55729">
    <property type="entry name" value="Acyl-CoA N-acyltransferases (Nat)"/>
    <property type="match status" value="1"/>
</dbReference>
<feature type="domain" description="TmcA/NAT10 N-terminal" evidence="7">
    <location>
        <begin position="26"/>
        <end position="150"/>
    </location>
</feature>
<dbReference type="SUPFAM" id="SSF52540">
    <property type="entry name" value="P-loop containing nucleoside triphosphate hydrolases"/>
    <property type="match status" value="1"/>
</dbReference>
<evidence type="ECO:0000256" key="2">
    <source>
        <dbReference type="ARBA" id="ARBA00022694"/>
    </source>
</evidence>
<reference evidence="9 10" key="1">
    <citation type="submission" date="2019-04" db="EMBL/GenBank/DDBJ databases">
        <title>Alteromonas portus sp. nov., an alginate lyase-excreting marine bacterium.</title>
        <authorList>
            <person name="Huang H."/>
            <person name="Mo K."/>
            <person name="Bao S."/>
        </authorList>
    </citation>
    <scope>NUCLEOTIDE SEQUENCE [LARGE SCALE GENOMIC DNA]</scope>
    <source>
        <strain evidence="9 10">HB161718</strain>
    </source>
</reference>
<name>A0A4U0ZJE2_9ALTE</name>
<dbReference type="GO" id="GO:0005524">
    <property type="term" value="F:ATP binding"/>
    <property type="evidence" value="ECO:0007669"/>
    <property type="project" value="UniProtKB-KW"/>
</dbReference>
<dbReference type="InterPro" id="IPR032672">
    <property type="entry name" value="TmcA/NAT10/Kre33"/>
</dbReference>
<keyword evidence="3" id="KW-0547">Nucleotide-binding</keyword>
<dbReference type="OrthoDB" id="5578851at2"/>
<gene>
    <name evidence="9" type="ORF">E5672_02735</name>
</gene>
<evidence type="ECO:0000259" key="8">
    <source>
        <dbReference type="Pfam" id="PF13718"/>
    </source>
</evidence>
<dbReference type="InterPro" id="IPR000182">
    <property type="entry name" value="GNAT_dom"/>
</dbReference>
<dbReference type="GO" id="GO:0000049">
    <property type="term" value="F:tRNA binding"/>
    <property type="evidence" value="ECO:0007669"/>
    <property type="project" value="TreeGrafter"/>
</dbReference>
<evidence type="ECO:0000256" key="4">
    <source>
        <dbReference type="ARBA" id="ARBA00022840"/>
    </source>
</evidence>
<accession>A0A4U0ZJE2</accession>
<keyword evidence="4" id="KW-0067">ATP-binding</keyword>
<dbReference type="Pfam" id="PF13718">
    <property type="entry name" value="GNAT_acetyltr_2"/>
    <property type="match status" value="1"/>
</dbReference>